<dbReference type="Pfam" id="PF04135">
    <property type="entry name" value="Nop10p"/>
    <property type="match status" value="1"/>
</dbReference>
<keyword evidence="6 7" id="KW-0687">Ribonucleoprotein</keyword>
<dbReference type="InterPro" id="IPR007264">
    <property type="entry name" value="H/ACA_rnp_Nop10"/>
</dbReference>
<dbReference type="EMBL" id="DTBQ01000021">
    <property type="protein sequence ID" value="HGM46248.1"/>
    <property type="molecule type" value="Genomic_DNA"/>
</dbReference>
<sequence>MGRRGLLRRCVSCGRYTLNTQKCPYCGGPVRSPHPAKFSPEDPYGKYRRLMKLRATSESSSGGGGSTT</sequence>
<dbReference type="InterPro" id="IPR036756">
    <property type="entry name" value="H/ACA_rnp_Nop10_sf"/>
</dbReference>
<name>A0A7C4H9J3_THEPE</name>
<dbReference type="HAMAP" id="MF_00803">
    <property type="entry name" value="Nop10"/>
    <property type="match status" value="1"/>
</dbReference>
<comment type="caution">
    <text evidence="8">The sequence shown here is derived from an EMBL/GenBank/DDBJ whole genome shotgun (WGS) entry which is preliminary data.</text>
</comment>
<dbReference type="SUPFAM" id="SSF144210">
    <property type="entry name" value="Nop10-like SnoRNP"/>
    <property type="match status" value="1"/>
</dbReference>
<comment type="function">
    <text evidence="1 7">Involved in ribosome biogenesis; more specifically in 18S rRNA pseudouridylation and in cleavage of pre-rRNA.</text>
</comment>
<evidence type="ECO:0000256" key="1">
    <source>
        <dbReference type="ARBA" id="ARBA00002325"/>
    </source>
</evidence>
<evidence type="ECO:0000256" key="2">
    <source>
        <dbReference type="ARBA" id="ARBA00009462"/>
    </source>
</evidence>
<dbReference type="AlphaFoldDB" id="A0A7C4H9J3"/>
<proteinExistence type="inferred from homology"/>
<dbReference type="Gene3D" id="2.20.28.40">
    <property type="entry name" value="H/ACA ribonucleoprotein complex, subunit Nop10"/>
    <property type="match status" value="1"/>
</dbReference>
<accession>A0A7C4H9J3</accession>
<evidence type="ECO:0000256" key="7">
    <source>
        <dbReference type="HAMAP-Rule" id="MF_00803"/>
    </source>
</evidence>
<evidence type="ECO:0000256" key="6">
    <source>
        <dbReference type="ARBA" id="ARBA00023274"/>
    </source>
</evidence>
<evidence type="ECO:0000256" key="4">
    <source>
        <dbReference type="ARBA" id="ARBA00022517"/>
    </source>
</evidence>
<organism evidence="8">
    <name type="scientific">Thermofilum pendens</name>
    <dbReference type="NCBI Taxonomy" id="2269"/>
    <lineage>
        <taxon>Archaea</taxon>
        <taxon>Thermoproteota</taxon>
        <taxon>Thermoprotei</taxon>
        <taxon>Thermofilales</taxon>
        <taxon>Thermofilaceae</taxon>
        <taxon>Thermofilum</taxon>
    </lineage>
</organism>
<keyword evidence="5 7" id="KW-0698">rRNA processing</keyword>
<dbReference type="PANTHER" id="PTHR13305:SF0">
    <property type="entry name" value="H_ACA RIBONUCLEOPROTEIN COMPLEX SUBUNIT 3"/>
    <property type="match status" value="1"/>
</dbReference>
<dbReference type="GO" id="GO:0006364">
    <property type="term" value="P:rRNA processing"/>
    <property type="evidence" value="ECO:0007669"/>
    <property type="project" value="UniProtKB-UniRule"/>
</dbReference>
<gene>
    <name evidence="7" type="primary">nop10</name>
    <name evidence="8" type="ORF">ENU21_00655</name>
</gene>
<evidence type="ECO:0000313" key="8">
    <source>
        <dbReference type="EMBL" id="HGM46248.1"/>
    </source>
</evidence>
<dbReference type="GO" id="GO:0001522">
    <property type="term" value="P:pseudouridine synthesis"/>
    <property type="evidence" value="ECO:0007669"/>
    <property type="project" value="InterPro"/>
</dbReference>
<dbReference type="GO" id="GO:1990904">
    <property type="term" value="C:ribonucleoprotein complex"/>
    <property type="evidence" value="ECO:0007669"/>
    <property type="project" value="UniProtKB-KW"/>
</dbReference>
<reference evidence="8" key="1">
    <citation type="journal article" date="2020" name="mSystems">
        <title>Genome- and Community-Level Interaction Insights into Carbon Utilization and Element Cycling Functions of Hydrothermarchaeota in Hydrothermal Sediment.</title>
        <authorList>
            <person name="Zhou Z."/>
            <person name="Liu Y."/>
            <person name="Xu W."/>
            <person name="Pan J."/>
            <person name="Luo Z.H."/>
            <person name="Li M."/>
        </authorList>
    </citation>
    <scope>NUCLEOTIDE SEQUENCE</scope>
    <source>
        <strain evidence="8">SpSt-649</strain>
    </source>
</reference>
<protein>
    <recommendedName>
        <fullName evidence="3 7">Ribosome biogenesis protein Nop10</fullName>
    </recommendedName>
</protein>
<dbReference type="InterPro" id="IPR023532">
    <property type="entry name" value="Nop10_arc-typ"/>
</dbReference>
<dbReference type="NCBIfam" id="NF009623">
    <property type="entry name" value="PRK13130.1"/>
    <property type="match status" value="1"/>
</dbReference>
<evidence type="ECO:0000256" key="3">
    <source>
        <dbReference type="ARBA" id="ARBA00018821"/>
    </source>
</evidence>
<comment type="similarity">
    <text evidence="2 7">Belongs to the NOP10 family.</text>
</comment>
<evidence type="ECO:0000256" key="5">
    <source>
        <dbReference type="ARBA" id="ARBA00022552"/>
    </source>
</evidence>
<dbReference type="GO" id="GO:0030515">
    <property type="term" value="F:snoRNA binding"/>
    <property type="evidence" value="ECO:0007669"/>
    <property type="project" value="InterPro"/>
</dbReference>
<dbReference type="PANTHER" id="PTHR13305">
    <property type="entry name" value="RIBOSOME BIOGENESIS PROTEIN NOP10"/>
    <property type="match status" value="1"/>
</dbReference>
<keyword evidence="4 7" id="KW-0690">Ribosome biogenesis</keyword>